<comment type="similarity">
    <text evidence="1">Belongs to the short-chain dehydrogenases/reductases (SDR) family.</text>
</comment>
<dbReference type="NCBIfam" id="NF005559">
    <property type="entry name" value="PRK07231.1"/>
    <property type="match status" value="1"/>
</dbReference>
<dbReference type="AlphaFoldDB" id="A0A840PJ27"/>
<protein>
    <submittedName>
        <fullName evidence="3">NAD(P)-dependent dehydrogenase (Short-subunit alcohol dehydrogenase family)</fullName>
    </submittedName>
</protein>
<sequence length="249" mass="25947">MNTENRPRGVLVTGGGRGIGRAIAHRFARAGFAVAVNDVDAVAAETVAREVRDAGAEAIAVPADVADPRAAHTLVTQTVSRMGRLDALVNNAGIEHRASLDRHTATEWRRVLDVNLTAPFELARMAAPHLAAGGSGAIVNVCSVAVTGFSGQIAYDASKGGLLTLTRSLAVELGRRGIRANAVCPGFIRTDMTAHGDLALLGERQVAKLPLPRFGEADEVAHAVAWLASDEAGYITGQALFIDGGMVRA</sequence>
<organism evidence="3 4">
    <name type="scientific">Thermocatellispora tengchongensis</name>
    <dbReference type="NCBI Taxonomy" id="1073253"/>
    <lineage>
        <taxon>Bacteria</taxon>
        <taxon>Bacillati</taxon>
        <taxon>Actinomycetota</taxon>
        <taxon>Actinomycetes</taxon>
        <taxon>Streptosporangiales</taxon>
        <taxon>Streptosporangiaceae</taxon>
        <taxon>Thermocatellispora</taxon>
    </lineage>
</organism>
<gene>
    <name evidence="3" type="ORF">HNP84_005819</name>
</gene>
<dbReference type="Gene3D" id="3.40.50.720">
    <property type="entry name" value="NAD(P)-binding Rossmann-like Domain"/>
    <property type="match status" value="1"/>
</dbReference>
<dbReference type="GO" id="GO:0016616">
    <property type="term" value="F:oxidoreductase activity, acting on the CH-OH group of donors, NAD or NADP as acceptor"/>
    <property type="evidence" value="ECO:0007669"/>
    <property type="project" value="TreeGrafter"/>
</dbReference>
<dbReference type="PANTHER" id="PTHR42760:SF133">
    <property type="entry name" value="3-OXOACYL-[ACYL-CARRIER-PROTEIN] REDUCTASE"/>
    <property type="match status" value="1"/>
</dbReference>
<evidence type="ECO:0000313" key="4">
    <source>
        <dbReference type="Proteomes" id="UP000578449"/>
    </source>
</evidence>
<proteinExistence type="inferred from homology"/>
<evidence type="ECO:0000256" key="2">
    <source>
        <dbReference type="ARBA" id="ARBA00023002"/>
    </source>
</evidence>
<evidence type="ECO:0000313" key="3">
    <source>
        <dbReference type="EMBL" id="MBB5136075.1"/>
    </source>
</evidence>
<dbReference type="Proteomes" id="UP000578449">
    <property type="component" value="Unassembled WGS sequence"/>
</dbReference>
<dbReference type="SUPFAM" id="SSF51735">
    <property type="entry name" value="NAD(P)-binding Rossmann-fold domains"/>
    <property type="match status" value="1"/>
</dbReference>
<evidence type="ECO:0000256" key="1">
    <source>
        <dbReference type="ARBA" id="ARBA00006484"/>
    </source>
</evidence>
<dbReference type="Pfam" id="PF13561">
    <property type="entry name" value="adh_short_C2"/>
    <property type="match status" value="1"/>
</dbReference>
<dbReference type="RefSeq" id="WP_185053004.1">
    <property type="nucleotide sequence ID" value="NZ_BAABIX010000017.1"/>
</dbReference>
<dbReference type="InterPro" id="IPR036291">
    <property type="entry name" value="NAD(P)-bd_dom_sf"/>
</dbReference>
<dbReference type="InterPro" id="IPR002347">
    <property type="entry name" value="SDR_fam"/>
</dbReference>
<keyword evidence="4" id="KW-1185">Reference proteome</keyword>
<accession>A0A840PJ27</accession>
<dbReference type="NCBIfam" id="NF009466">
    <property type="entry name" value="PRK12826.1-2"/>
    <property type="match status" value="1"/>
</dbReference>
<reference evidence="3 4" key="1">
    <citation type="submission" date="2020-08" db="EMBL/GenBank/DDBJ databases">
        <title>Genomic Encyclopedia of Type Strains, Phase IV (KMG-IV): sequencing the most valuable type-strain genomes for metagenomic binning, comparative biology and taxonomic classification.</title>
        <authorList>
            <person name="Goeker M."/>
        </authorList>
    </citation>
    <scope>NUCLEOTIDE SEQUENCE [LARGE SCALE GENOMIC DNA]</scope>
    <source>
        <strain evidence="3 4">DSM 45615</strain>
    </source>
</reference>
<comment type="caution">
    <text evidence="3">The sequence shown here is derived from an EMBL/GenBank/DDBJ whole genome shotgun (WGS) entry which is preliminary data.</text>
</comment>
<dbReference type="EMBL" id="JACHGN010000013">
    <property type="protein sequence ID" value="MBB5136075.1"/>
    <property type="molecule type" value="Genomic_DNA"/>
</dbReference>
<dbReference type="PANTHER" id="PTHR42760">
    <property type="entry name" value="SHORT-CHAIN DEHYDROGENASES/REDUCTASES FAMILY MEMBER"/>
    <property type="match status" value="1"/>
</dbReference>
<dbReference type="PRINTS" id="PR00080">
    <property type="entry name" value="SDRFAMILY"/>
</dbReference>
<dbReference type="PRINTS" id="PR00081">
    <property type="entry name" value="GDHRDH"/>
</dbReference>
<dbReference type="FunFam" id="3.40.50.720:FF:000084">
    <property type="entry name" value="Short-chain dehydrogenase reductase"/>
    <property type="match status" value="1"/>
</dbReference>
<keyword evidence="2" id="KW-0560">Oxidoreductase</keyword>
<name>A0A840PJ27_9ACTN</name>